<feature type="compositionally biased region" description="Low complexity" evidence="1">
    <location>
        <begin position="524"/>
        <end position="537"/>
    </location>
</feature>
<feature type="compositionally biased region" description="Basic and acidic residues" evidence="1">
    <location>
        <begin position="800"/>
        <end position="812"/>
    </location>
</feature>
<dbReference type="PANTHER" id="PTHR37327">
    <property type="entry name" value="CHROMOSOME 1, WHOLE GENOME SHOTGUN SEQUENCE"/>
    <property type="match status" value="1"/>
</dbReference>
<reference evidence="3" key="1">
    <citation type="journal article" date="2020" name="Stud. Mycol.">
        <title>101 Dothideomycetes genomes: a test case for predicting lifestyles and emergence of pathogens.</title>
        <authorList>
            <person name="Haridas S."/>
            <person name="Albert R."/>
            <person name="Binder M."/>
            <person name="Bloem J."/>
            <person name="Labutti K."/>
            <person name="Salamov A."/>
            <person name="Andreopoulos B."/>
            <person name="Baker S."/>
            <person name="Barry K."/>
            <person name="Bills G."/>
            <person name="Bluhm B."/>
            <person name="Cannon C."/>
            <person name="Castanera R."/>
            <person name="Culley D."/>
            <person name="Daum C."/>
            <person name="Ezra D."/>
            <person name="Gonzalez J."/>
            <person name="Henrissat B."/>
            <person name="Kuo A."/>
            <person name="Liang C."/>
            <person name="Lipzen A."/>
            <person name="Lutzoni F."/>
            <person name="Magnuson J."/>
            <person name="Mondo S."/>
            <person name="Nolan M."/>
            <person name="Ohm R."/>
            <person name="Pangilinan J."/>
            <person name="Park H.-J."/>
            <person name="Ramirez L."/>
            <person name="Alfaro M."/>
            <person name="Sun H."/>
            <person name="Tritt A."/>
            <person name="Yoshinaga Y."/>
            <person name="Zwiers L.-H."/>
            <person name="Turgeon B."/>
            <person name="Goodwin S."/>
            <person name="Spatafora J."/>
            <person name="Crous P."/>
            <person name="Grigoriev I."/>
        </authorList>
    </citation>
    <scope>NUCLEOTIDE SEQUENCE</scope>
    <source>
        <strain evidence="3">CBS 116435</strain>
    </source>
</reference>
<dbReference type="OrthoDB" id="2245455at2759"/>
<feature type="compositionally biased region" description="Pro residues" evidence="1">
    <location>
        <begin position="724"/>
        <end position="737"/>
    </location>
</feature>
<feature type="compositionally biased region" description="Polar residues" evidence="1">
    <location>
        <begin position="92"/>
        <end position="102"/>
    </location>
</feature>
<feature type="domain" description="MIT" evidence="2">
    <location>
        <begin position="259"/>
        <end position="324"/>
    </location>
</feature>
<feature type="compositionally biased region" description="Basic and acidic residues" evidence="1">
    <location>
        <begin position="486"/>
        <end position="510"/>
    </location>
</feature>
<feature type="compositionally biased region" description="Gly residues" evidence="1">
    <location>
        <begin position="1"/>
        <end position="12"/>
    </location>
</feature>
<feature type="region of interest" description="Disordered" evidence="1">
    <location>
        <begin position="324"/>
        <end position="377"/>
    </location>
</feature>
<dbReference type="Pfam" id="PF04212">
    <property type="entry name" value="MIT"/>
    <property type="match status" value="1"/>
</dbReference>
<feature type="compositionally biased region" description="Basic and acidic residues" evidence="1">
    <location>
        <begin position="324"/>
        <end position="339"/>
    </location>
</feature>
<feature type="compositionally biased region" description="Basic and acidic residues" evidence="1">
    <location>
        <begin position="104"/>
        <end position="121"/>
    </location>
</feature>
<organism evidence="3 4">
    <name type="scientific">Polychaeton citri CBS 116435</name>
    <dbReference type="NCBI Taxonomy" id="1314669"/>
    <lineage>
        <taxon>Eukaryota</taxon>
        <taxon>Fungi</taxon>
        <taxon>Dikarya</taxon>
        <taxon>Ascomycota</taxon>
        <taxon>Pezizomycotina</taxon>
        <taxon>Dothideomycetes</taxon>
        <taxon>Dothideomycetidae</taxon>
        <taxon>Capnodiales</taxon>
        <taxon>Capnodiaceae</taxon>
        <taxon>Polychaeton</taxon>
    </lineage>
</organism>
<feature type="compositionally biased region" description="Low complexity" evidence="1">
    <location>
        <begin position="1159"/>
        <end position="1181"/>
    </location>
</feature>
<feature type="region of interest" description="Disordered" evidence="1">
    <location>
        <begin position="645"/>
        <end position="706"/>
    </location>
</feature>
<feature type="compositionally biased region" description="Low complexity" evidence="1">
    <location>
        <begin position="654"/>
        <end position="675"/>
    </location>
</feature>
<feature type="region of interest" description="Disordered" evidence="1">
    <location>
        <begin position="602"/>
        <end position="629"/>
    </location>
</feature>
<dbReference type="Gene3D" id="1.20.58.80">
    <property type="entry name" value="Phosphotransferase system, lactose/cellobiose-type IIA subunit"/>
    <property type="match status" value="1"/>
</dbReference>
<feature type="compositionally biased region" description="Polar residues" evidence="1">
    <location>
        <begin position="223"/>
        <end position="234"/>
    </location>
</feature>
<feature type="compositionally biased region" description="Polar residues" evidence="1">
    <location>
        <begin position="1109"/>
        <end position="1127"/>
    </location>
</feature>
<proteinExistence type="predicted"/>
<dbReference type="SUPFAM" id="SSF116846">
    <property type="entry name" value="MIT domain"/>
    <property type="match status" value="1"/>
</dbReference>
<feature type="compositionally biased region" description="Polar residues" evidence="1">
    <location>
        <begin position="63"/>
        <end position="77"/>
    </location>
</feature>
<dbReference type="EMBL" id="MU003772">
    <property type="protein sequence ID" value="KAF2724242.1"/>
    <property type="molecule type" value="Genomic_DNA"/>
</dbReference>
<dbReference type="PANTHER" id="PTHR37327:SF1">
    <property type="entry name" value="MICROTUBULE INTERACTING AND TRANSPORT DOMAIN-CONTAINING PROTEIN"/>
    <property type="match status" value="1"/>
</dbReference>
<feature type="region of interest" description="Disordered" evidence="1">
    <location>
        <begin position="1108"/>
        <end position="1198"/>
    </location>
</feature>
<protein>
    <recommendedName>
        <fullName evidence="2">MIT domain-containing protein</fullName>
    </recommendedName>
</protein>
<gene>
    <name evidence="3" type="ORF">K431DRAFT_241208</name>
</gene>
<feature type="region of interest" description="Disordered" evidence="1">
    <location>
        <begin position="522"/>
        <end position="542"/>
    </location>
</feature>
<evidence type="ECO:0000313" key="3">
    <source>
        <dbReference type="EMBL" id="KAF2724242.1"/>
    </source>
</evidence>
<feature type="region of interest" description="Disordered" evidence="1">
    <location>
        <begin position="719"/>
        <end position="814"/>
    </location>
</feature>
<feature type="region of interest" description="Disordered" evidence="1">
    <location>
        <begin position="1"/>
        <end position="165"/>
    </location>
</feature>
<evidence type="ECO:0000259" key="2">
    <source>
        <dbReference type="Pfam" id="PF04212"/>
    </source>
</evidence>
<feature type="compositionally biased region" description="Polar residues" evidence="1">
    <location>
        <begin position="1189"/>
        <end position="1198"/>
    </location>
</feature>
<sequence length="1301" mass="142244">MTSHGAGKGGPLGTQAPSDTSLLALRINSNGQAFSRGDNHRRRKSAAVDYADYGTGEGLGNLNRWSQSTNSSVASNTRRNRASSGAVLPSLMHQQPPSSRQTRTTRERDPHKGHQRTDTRQKSLTALPPLHTTQSNTDTNETDSPSTNQTDTPATSHVPTPSAHSIYENPDYFVMREQLSPRSHAKALRPAVSRLQTAPTGEMQRPTRSAAEDAHHVRKSSRHSTQLDSGSRPTTAVHESGHRRPKTRERSEKDKKAMLSKALQKANTAVLLDNASNYEGALEAYADACKLLQMVMDRSSGPDDKRKLEAIRVTYGNRIEELRQLGESQTHLEAEEKGLPARPMSEDSLASPTTSEQERPSTQESEYSQDSQPATRDENTLIPQISYEQHEQDEDSFFNRTLAAVEDSSRQDFDVQHTYDNVLHSKDLDEEDKDDHDASRDDYPRLQHILLPPPHQQSYMPAPLSPRRLPPDPPPQQAPEVQYDVTNHERESETQPGAEQERLSDPESRHVEHAPISWLDTLDESASSCSESESLHSQDAATGIRRKHLRQISEGSNPDFDAAFDAAVEAAYNEGYEPDLNGRGKRLTAIHERHATGESLGVEEVTSPSDHIDASHNRTSDMEDEEEERLLDEITQDYAQGFNFDLGTKSALPRQSDSSSYTRSTRSTWQSSQPSDRNTAATSLSTVGEESLSAHLSRKPVGAPTSSVHAVIPETMPSLESLPPALPPPTSALPRPPSLRERRTSVASTGGGEKRASTVRARRLSGHAPKPLTIETTKPQSRKRASTFHNHKTSPSFLEDQQKGGTDADAKTVDSTPLVPTISDVHHEHVLQSPPSLHLHSQSSMLSIPNTITTLDTTTGTMDADDMPSDLPSARPSFFRKNKSSVSLREQHLVLSSPEDSQPSAVTPLSSTFMTFGIGRKQSNDPLTSQRAHFQPWNSSSVALSMHHPSGGFLFDTSLSNDMPKSPMLPRSPGPNNVPTGLEPCPESFLLRPFWLLRTVCQTLVHPRGGFITTQLFVPREVWQTQGVKLKATDEKIANCDLLTAALGRLAGVDSYDADALAEELHSFEGVMERVQGVLVKKLGSEVGVSSVQGMFKDAAAAAAAHTAMNPSDDASSATTVTQSGEKTNSKGKEGKSFSWRKLRSKSSGAPTSVPHTHSAPAVPGSGAAGTAAAASAANANKLHRDQQLPPNLSSVPMTSFVPVERRGGKRDIRNLNFEGPHREYMSSLARLLEGAQVLDQIARQVEDPGLKHSSPTHVGLELSIRHAAEFFGFYVCRFVLNDLGVLLDKFVKRGSEWVVT</sequence>
<evidence type="ECO:0000256" key="1">
    <source>
        <dbReference type="SAM" id="MobiDB-lite"/>
    </source>
</evidence>
<feature type="compositionally biased region" description="Polar residues" evidence="1">
    <location>
        <begin position="362"/>
        <end position="374"/>
    </location>
</feature>
<comment type="caution">
    <text evidence="3">The sequence shown here is derived from an EMBL/GenBank/DDBJ whole genome shotgun (WGS) entry which is preliminary data.</text>
</comment>
<accession>A0A9P4UQ81</accession>
<name>A0A9P4UQ81_9PEZI</name>
<feature type="compositionally biased region" description="Polar residues" evidence="1">
    <location>
        <begin position="1146"/>
        <end position="1156"/>
    </location>
</feature>
<feature type="region of interest" description="Disordered" evidence="1">
    <location>
        <begin position="452"/>
        <end position="510"/>
    </location>
</feature>
<feature type="compositionally biased region" description="Polar residues" evidence="1">
    <location>
        <begin position="15"/>
        <end position="33"/>
    </location>
</feature>
<dbReference type="Proteomes" id="UP000799441">
    <property type="component" value="Unassembled WGS sequence"/>
</dbReference>
<feature type="compositionally biased region" description="Polar residues" evidence="1">
    <location>
        <begin position="676"/>
        <end position="688"/>
    </location>
</feature>
<feature type="region of interest" description="Disordered" evidence="1">
    <location>
        <begin position="181"/>
        <end position="256"/>
    </location>
</feature>
<feature type="compositionally biased region" description="Basic and acidic residues" evidence="1">
    <location>
        <begin position="610"/>
        <end position="621"/>
    </location>
</feature>
<feature type="compositionally biased region" description="Polar residues" evidence="1">
    <location>
        <begin position="131"/>
        <end position="163"/>
    </location>
</feature>
<keyword evidence="4" id="KW-1185">Reference proteome</keyword>
<evidence type="ECO:0000313" key="4">
    <source>
        <dbReference type="Proteomes" id="UP000799441"/>
    </source>
</evidence>
<dbReference type="InterPro" id="IPR036181">
    <property type="entry name" value="MIT_dom_sf"/>
</dbReference>
<dbReference type="InterPro" id="IPR007330">
    <property type="entry name" value="MIT_dom"/>
</dbReference>
<feature type="compositionally biased region" description="Basic residues" evidence="1">
    <location>
        <begin position="780"/>
        <end position="792"/>
    </location>
</feature>